<dbReference type="Gene3D" id="3.30.980.10">
    <property type="entry name" value="Threonyl-trna Synthetase, Chain A, domain 2"/>
    <property type="match status" value="1"/>
</dbReference>
<dbReference type="InterPro" id="IPR002318">
    <property type="entry name" value="Ala-tRNA-lgiase_IIc"/>
</dbReference>
<dbReference type="InterPro" id="IPR045864">
    <property type="entry name" value="aa-tRNA-synth_II/BPL/LPL"/>
</dbReference>
<evidence type="ECO:0000256" key="3">
    <source>
        <dbReference type="ARBA" id="ARBA00022555"/>
    </source>
</evidence>
<dbReference type="PANTHER" id="PTHR11777">
    <property type="entry name" value="ALANYL-TRNA SYNTHETASE"/>
    <property type="match status" value="1"/>
</dbReference>
<dbReference type="InterPro" id="IPR018162">
    <property type="entry name" value="Ala-tRNA-ligase_IIc_anticod-bd"/>
</dbReference>
<evidence type="ECO:0000256" key="6">
    <source>
        <dbReference type="ARBA" id="ARBA00022840"/>
    </source>
</evidence>
<evidence type="ECO:0000313" key="12">
    <source>
        <dbReference type="Proteomes" id="UP000179013"/>
    </source>
</evidence>
<feature type="non-terminal residue" evidence="11">
    <location>
        <position position="1"/>
    </location>
</feature>
<evidence type="ECO:0000256" key="7">
    <source>
        <dbReference type="ARBA" id="ARBA00022884"/>
    </source>
</evidence>
<evidence type="ECO:0000259" key="10">
    <source>
        <dbReference type="PROSITE" id="PS50860"/>
    </source>
</evidence>
<keyword evidence="6" id="KW-0067">ATP-binding</keyword>
<keyword evidence="8" id="KW-0648">Protein biosynthesis</keyword>
<evidence type="ECO:0000256" key="1">
    <source>
        <dbReference type="ARBA" id="ARBA00008226"/>
    </source>
</evidence>
<comment type="caution">
    <text evidence="11">The sequence shown here is derived from an EMBL/GenBank/DDBJ whole genome shotgun (WGS) entry which is preliminary data.</text>
</comment>
<dbReference type="GO" id="GO:0004813">
    <property type="term" value="F:alanine-tRNA ligase activity"/>
    <property type="evidence" value="ECO:0007669"/>
    <property type="project" value="UniProtKB-EC"/>
</dbReference>
<dbReference type="GO" id="GO:0005524">
    <property type="term" value="F:ATP binding"/>
    <property type="evidence" value="ECO:0007669"/>
    <property type="project" value="UniProtKB-KW"/>
</dbReference>
<dbReference type="InterPro" id="IPR050058">
    <property type="entry name" value="Ala-tRNA_ligase"/>
</dbReference>
<gene>
    <name evidence="11" type="ORF">A2V80_00705</name>
</gene>
<evidence type="ECO:0000313" key="11">
    <source>
        <dbReference type="EMBL" id="OGM14461.1"/>
    </source>
</evidence>
<keyword evidence="5" id="KW-0547">Nucleotide-binding</keyword>
<dbReference type="SUPFAM" id="SSF101353">
    <property type="entry name" value="Putative anticodon-binding domain of alanyl-tRNA synthetase (AlaRS)"/>
    <property type="match status" value="1"/>
</dbReference>
<dbReference type="InterPro" id="IPR018164">
    <property type="entry name" value="Ala-tRNA-synth_IIc_N"/>
</dbReference>
<dbReference type="Gene3D" id="3.30.54.20">
    <property type="match status" value="1"/>
</dbReference>
<dbReference type="PRINTS" id="PR00980">
    <property type="entry name" value="TRNASYNTHALA"/>
</dbReference>
<dbReference type="GO" id="GO:0006419">
    <property type="term" value="P:alanyl-tRNA aminoacylation"/>
    <property type="evidence" value="ECO:0007669"/>
    <property type="project" value="InterPro"/>
</dbReference>
<dbReference type="Gene3D" id="3.30.930.10">
    <property type="entry name" value="Bira Bifunctional Protein, Domain 2"/>
    <property type="match status" value="1"/>
</dbReference>
<dbReference type="EC" id="6.1.1.7" evidence="2"/>
<comment type="similarity">
    <text evidence="1">Belongs to the class-II aminoacyl-tRNA synthetase family.</text>
</comment>
<organism evidence="11 12">
    <name type="scientific">Candidatus Woesebacteria bacterium RBG_16_39_8b</name>
    <dbReference type="NCBI Taxonomy" id="1802482"/>
    <lineage>
        <taxon>Bacteria</taxon>
        <taxon>Candidatus Woeseibacteriota</taxon>
    </lineage>
</organism>
<dbReference type="AlphaFoldDB" id="A0A1F7XHE4"/>
<dbReference type="InterPro" id="IPR018165">
    <property type="entry name" value="Ala-tRNA-synth_IIc_core"/>
</dbReference>
<keyword evidence="7" id="KW-0694">RNA-binding</keyword>
<evidence type="ECO:0000256" key="4">
    <source>
        <dbReference type="ARBA" id="ARBA00022598"/>
    </source>
</evidence>
<dbReference type="PROSITE" id="PS50860">
    <property type="entry name" value="AA_TRNA_LIGASE_II_ALA"/>
    <property type="match status" value="1"/>
</dbReference>
<accession>A0A1F7XHE4</accession>
<dbReference type="PANTHER" id="PTHR11777:SF9">
    <property type="entry name" value="ALANINE--TRNA LIGASE, CYTOPLASMIC"/>
    <property type="match status" value="1"/>
</dbReference>
<feature type="non-terminal residue" evidence="11">
    <location>
        <position position="512"/>
    </location>
</feature>
<keyword evidence="9" id="KW-0030">Aminoacyl-tRNA synthetase</keyword>
<dbReference type="SUPFAM" id="SSF55681">
    <property type="entry name" value="Class II aaRS and biotin synthetases"/>
    <property type="match status" value="1"/>
</dbReference>
<keyword evidence="4" id="KW-0436">Ligase</keyword>
<evidence type="ECO:0000256" key="9">
    <source>
        <dbReference type="ARBA" id="ARBA00023146"/>
    </source>
</evidence>
<dbReference type="EMBL" id="MGFU01000004">
    <property type="protein sequence ID" value="OGM14461.1"/>
    <property type="molecule type" value="Genomic_DNA"/>
</dbReference>
<dbReference type="Proteomes" id="UP000179013">
    <property type="component" value="Unassembled WGS sequence"/>
</dbReference>
<dbReference type="GO" id="GO:0000049">
    <property type="term" value="F:tRNA binding"/>
    <property type="evidence" value="ECO:0007669"/>
    <property type="project" value="UniProtKB-KW"/>
</dbReference>
<dbReference type="Pfam" id="PF01411">
    <property type="entry name" value="tRNA-synt_2c"/>
    <property type="match status" value="1"/>
</dbReference>
<dbReference type="InterPro" id="IPR018163">
    <property type="entry name" value="Thr/Ala-tRNA-synth_IIc_edit"/>
</dbReference>
<dbReference type="GO" id="GO:0002161">
    <property type="term" value="F:aminoacyl-tRNA deacylase activity"/>
    <property type="evidence" value="ECO:0007669"/>
    <property type="project" value="TreeGrafter"/>
</dbReference>
<reference evidence="11 12" key="1">
    <citation type="journal article" date="2016" name="Nat. Commun.">
        <title>Thousands of microbial genomes shed light on interconnected biogeochemical processes in an aquifer system.</title>
        <authorList>
            <person name="Anantharaman K."/>
            <person name="Brown C.T."/>
            <person name="Hug L.A."/>
            <person name="Sharon I."/>
            <person name="Castelle C.J."/>
            <person name="Probst A.J."/>
            <person name="Thomas B.C."/>
            <person name="Singh A."/>
            <person name="Wilkins M.J."/>
            <person name="Karaoz U."/>
            <person name="Brodie E.L."/>
            <person name="Williams K.H."/>
            <person name="Hubbard S.S."/>
            <person name="Banfield J.F."/>
        </authorList>
    </citation>
    <scope>NUCLEOTIDE SEQUENCE [LARGE SCALE GENOMIC DNA]</scope>
</reference>
<name>A0A1F7XHE4_9BACT</name>
<dbReference type="FunFam" id="3.30.980.10:FF:000004">
    <property type="entry name" value="Alanine--tRNA ligase, cytoplasmic"/>
    <property type="match status" value="1"/>
</dbReference>
<proteinExistence type="inferred from homology"/>
<evidence type="ECO:0000256" key="5">
    <source>
        <dbReference type="ARBA" id="ARBA00022741"/>
    </source>
</evidence>
<keyword evidence="3" id="KW-0820">tRNA-binding</keyword>
<protein>
    <recommendedName>
        <fullName evidence="2">alanine--tRNA ligase</fullName>
        <ecNumber evidence="2">6.1.1.7</ecNumber>
    </recommendedName>
</protein>
<sequence>QPSIRLQDIDEVGDSSHTTFFEMLGNWSLGDYFKKEQLAWFYEFLTKDLGLPHEKLWVSVFEGSDQVPKDEESAKAWKSLGIPEERILYYGVEKNWWSRSGTPEEMPIGEIGGPDSEVFFEFTQVSHDPRFGRKCHPNCGCGRFLEIGNSVFIQYKKVGTNKLEELPNKNVDFGGGLERISAAVNNNSDIFLIDLFEPIIGELEESSRKKYEGNERSMRIIADHLRASSVLLSDGVIPSNKTQGYVLRKLLRKSIMHIMFLGGVIDIAGVLIKSIESYATNNGFKFGGSQINILKEEGNKYISVLERGMKIITNTEVEKITGRFIFDLYQTEGLPQEFALDYLTQKDENFDVDKRKRIISEFDSYKKEHQDTSRTTSAGVFKGGLADSSPEVIKLHTTTHLLLASLRKVLGDHVVQRGQNITKERSRFDFPNPQKLTEVELKKVEEMINDVIKKDLPVNFKVMPKEEALKTSAIHAFNEKYADTVKVYYVGKDLESAFSKEFCGGPHVKRTG</sequence>
<evidence type="ECO:0000256" key="2">
    <source>
        <dbReference type="ARBA" id="ARBA00013168"/>
    </source>
</evidence>
<feature type="domain" description="Alanyl-transfer RNA synthetases family profile" evidence="10">
    <location>
        <begin position="1"/>
        <end position="512"/>
    </location>
</feature>
<dbReference type="SUPFAM" id="SSF55186">
    <property type="entry name" value="ThrRS/AlaRS common domain"/>
    <property type="match status" value="1"/>
</dbReference>
<evidence type="ECO:0000256" key="8">
    <source>
        <dbReference type="ARBA" id="ARBA00022917"/>
    </source>
</evidence>
<dbReference type="GO" id="GO:0005737">
    <property type="term" value="C:cytoplasm"/>
    <property type="evidence" value="ECO:0007669"/>
    <property type="project" value="InterPro"/>
</dbReference>